<dbReference type="FunFam" id="3.40.630.70:FF:000001">
    <property type="entry name" value="Leucyl/phenylalanyl-tRNA--protein transferase"/>
    <property type="match status" value="1"/>
</dbReference>
<evidence type="ECO:0000313" key="6">
    <source>
        <dbReference type="Proteomes" id="UP000186997"/>
    </source>
</evidence>
<dbReference type="AlphaFoldDB" id="A0A1R3WW01"/>
<comment type="subcellular location">
    <subcellularLocation>
        <location evidence="4">Cytoplasm</location>
    </subcellularLocation>
</comment>
<dbReference type="InterPro" id="IPR004616">
    <property type="entry name" value="Leu/Phe-tRNA_Trfase"/>
</dbReference>
<keyword evidence="2 4" id="KW-0808">Transferase</keyword>
<organism evidence="5 6">
    <name type="scientific">Yoonia rosea</name>
    <dbReference type="NCBI Taxonomy" id="287098"/>
    <lineage>
        <taxon>Bacteria</taxon>
        <taxon>Pseudomonadati</taxon>
        <taxon>Pseudomonadota</taxon>
        <taxon>Alphaproteobacteria</taxon>
        <taxon>Rhodobacterales</taxon>
        <taxon>Paracoccaceae</taxon>
        <taxon>Yoonia</taxon>
    </lineage>
</organism>
<comment type="similarity">
    <text evidence="4">Belongs to the L/F-transferase family.</text>
</comment>
<name>A0A1R3WW01_9RHOB</name>
<dbReference type="InterPro" id="IPR042203">
    <property type="entry name" value="Leu/Phe-tRNA_Trfase_C"/>
</dbReference>
<dbReference type="OrthoDB" id="9790282at2"/>
<dbReference type="PANTHER" id="PTHR30098:SF2">
    <property type="entry name" value="LEUCYL_PHENYLALANYL-TRNA--PROTEIN TRANSFERASE"/>
    <property type="match status" value="1"/>
</dbReference>
<dbReference type="Pfam" id="PF03588">
    <property type="entry name" value="Leu_Phe_trans"/>
    <property type="match status" value="1"/>
</dbReference>
<dbReference type="RefSeq" id="WP_076659026.1">
    <property type="nucleotide sequence ID" value="NZ_FTPR01000001.1"/>
</dbReference>
<comment type="catalytic activity">
    <reaction evidence="4">
        <text>L-phenylalanyl-tRNA(Phe) + an N-terminal L-alpha-aminoacyl-[protein] = an N-terminal L-phenylalanyl-L-alpha-aminoacyl-[protein] + tRNA(Phe)</text>
        <dbReference type="Rhea" id="RHEA:43632"/>
        <dbReference type="Rhea" id="RHEA-COMP:9668"/>
        <dbReference type="Rhea" id="RHEA-COMP:9699"/>
        <dbReference type="Rhea" id="RHEA-COMP:10636"/>
        <dbReference type="Rhea" id="RHEA-COMP:10637"/>
        <dbReference type="ChEBI" id="CHEBI:78442"/>
        <dbReference type="ChEBI" id="CHEBI:78531"/>
        <dbReference type="ChEBI" id="CHEBI:78597"/>
        <dbReference type="ChEBI" id="CHEBI:83561"/>
        <dbReference type="EC" id="2.3.2.6"/>
    </reaction>
</comment>
<keyword evidence="6" id="KW-1185">Reference proteome</keyword>
<dbReference type="Gene3D" id="3.40.630.70">
    <property type="entry name" value="Leucyl/phenylalanyl-tRNA-protein transferase, C-terminal domain"/>
    <property type="match status" value="1"/>
</dbReference>
<dbReference type="STRING" id="287098.SAMN05421665_1493"/>
<dbReference type="InterPro" id="IPR016181">
    <property type="entry name" value="Acyl_CoA_acyltransferase"/>
</dbReference>
<evidence type="ECO:0000256" key="4">
    <source>
        <dbReference type="HAMAP-Rule" id="MF_00688"/>
    </source>
</evidence>
<dbReference type="GO" id="GO:0030163">
    <property type="term" value="P:protein catabolic process"/>
    <property type="evidence" value="ECO:0007669"/>
    <property type="project" value="UniProtKB-UniRule"/>
</dbReference>
<gene>
    <name evidence="4" type="primary">aat</name>
    <name evidence="5" type="ORF">SAMN05421665_1493</name>
</gene>
<comment type="catalytic activity">
    <reaction evidence="4">
        <text>N-terminal L-lysyl-[protein] + L-leucyl-tRNA(Leu) = N-terminal L-leucyl-L-lysyl-[protein] + tRNA(Leu) + H(+)</text>
        <dbReference type="Rhea" id="RHEA:12340"/>
        <dbReference type="Rhea" id="RHEA-COMP:9613"/>
        <dbReference type="Rhea" id="RHEA-COMP:9622"/>
        <dbReference type="Rhea" id="RHEA-COMP:12670"/>
        <dbReference type="Rhea" id="RHEA-COMP:12671"/>
        <dbReference type="ChEBI" id="CHEBI:15378"/>
        <dbReference type="ChEBI" id="CHEBI:65249"/>
        <dbReference type="ChEBI" id="CHEBI:78442"/>
        <dbReference type="ChEBI" id="CHEBI:78494"/>
        <dbReference type="ChEBI" id="CHEBI:133043"/>
        <dbReference type="EC" id="2.3.2.6"/>
    </reaction>
</comment>
<accession>A0A1R3WW01</accession>
<reference evidence="6" key="1">
    <citation type="submission" date="2017-01" db="EMBL/GenBank/DDBJ databases">
        <authorList>
            <person name="Varghese N."/>
            <person name="Submissions S."/>
        </authorList>
    </citation>
    <scope>NUCLEOTIDE SEQUENCE [LARGE SCALE GENOMIC DNA]</scope>
    <source>
        <strain evidence="6">DSM 29591</strain>
    </source>
</reference>
<dbReference type="HAMAP" id="MF_00688">
    <property type="entry name" value="Leu_Phe_trans"/>
    <property type="match status" value="1"/>
</dbReference>
<comment type="function">
    <text evidence="4">Functions in the N-end rule pathway of protein degradation where it conjugates Leu, Phe and, less efficiently, Met from aminoacyl-tRNAs to the N-termini of proteins containing an N-terminal arginine or lysine.</text>
</comment>
<proteinExistence type="inferred from homology"/>
<dbReference type="GO" id="GO:0008914">
    <property type="term" value="F:leucyl-tRNA--protein transferase activity"/>
    <property type="evidence" value="ECO:0007669"/>
    <property type="project" value="UniProtKB-UniRule"/>
</dbReference>
<evidence type="ECO:0000313" key="5">
    <source>
        <dbReference type="EMBL" id="SIT82586.1"/>
    </source>
</evidence>
<comment type="catalytic activity">
    <reaction evidence="4">
        <text>N-terminal L-arginyl-[protein] + L-leucyl-tRNA(Leu) = N-terminal L-leucyl-L-arginyl-[protein] + tRNA(Leu) + H(+)</text>
        <dbReference type="Rhea" id="RHEA:50416"/>
        <dbReference type="Rhea" id="RHEA-COMP:9613"/>
        <dbReference type="Rhea" id="RHEA-COMP:9622"/>
        <dbReference type="Rhea" id="RHEA-COMP:12672"/>
        <dbReference type="Rhea" id="RHEA-COMP:12673"/>
        <dbReference type="ChEBI" id="CHEBI:15378"/>
        <dbReference type="ChEBI" id="CHEBI:64719"/>
        <dbReference type="ChEBI" id="CHEBI:78442"/>
        <dbReference type="ChEBI" id="CHEBI:78494"/>
        <dbReference type="ChEBI" id="CHEBI:133044"/>
        <dbReference type="EC" id="2.3.2.6"/>
    </reaction>
</comment>
<dbReference type="EMBL" id="FTPR01000001">
    <property type="protein sequence ID" value="SIT82586.1"/>
    <property type="molecule type" value="Genomic_DNA"/>
</dbReference>
<dbReference type="PANTHER" id="PTHR30098">
    <property type="entry name" value="LEUCYL/PHENYLALANYL-TRNA--PROTEIN TRANSFERASE"/>
    <property type="match status" value="1"/>
</dbReference>
<evidence type="ECO:0000256" key="2">
    <source>
        <dbReference type="ARBA" id="ARBA00022679"/>
    </source>
</evidence>
<dbReference type="NCBIfam" id="TIGR00667">
    <property type="entry name" value="aat"/>
    <property type="match status" value="1"/>
</dbReference>
<keyword evidence="3 4" id="KW-0012">Acyltransferase</keyword>
<dbReference type="SUPFAM" id="SSF55729">
    <property type="entry name" value="Acyl-CoA N-acyltransferases (Nat)"/>
    <property type="match status" value="1"/>
</dbReference>
<dbReference type="GO" id="GO:0005737">
    <property type="term" value="C:cytoplasm"/>
    <property type="evidence" value="ECO:0007669"/>
    <property type="project" value="UniProtKB-SubCell"/>
</dbReference>
<sequence length="216" mass="24136">MKDNAPTLTADLLLQAYQVGVFPMSEGRDDPEVFWVDPRMRGVFPLDGFRISRSLARRMRQSTYTVTFDSAFADVVRGCADRDETWINATIFELYCELHATGFAHSIEVWDKERLVGGVYGVTIGAAFFGESMFSRATDASKIALAYLVDRLRLSGFQLFDTQFITPHLASLGAVEIPREHYHALLAQVLSQDVSFDAKSSVPKAQDVIQRNAQTS</sequence>
<dbReference type="Proteomes" id="UP000186997">
    <property type="component" value="Unassembled WGS sequence"/>
</dbReference>
<protein>
    <recommendedName>
        <fullName evidence="4">Leucyl/phenylalanyl-tRNA--protein transferase</fullName>
        <ecNumber evidence="4">2.3.2.6</ecNumber>
    </recommendedName>
    <alternativeName>
        <fullName evidence="4">L/F-transferase</fullName>
    </alternativeName>
    <alternativeName>
        <fullName evidence="4">Leucyltransferase</fullName>
    </alternativeName>
    <alternativeName>
        <fullName evidence="4">Phenyalanyltransferase</fullName>
    </alternativeName>
</protein>
<evidence type="ECO:0000256" key="1">
    <source>
        <dbReference type="ARBA" id="ARBA00022490"/>
    </source>
</evidence>
<dbReference type="EC" id="2.3.2.6" evidence="4"/>
<keyword evidence="1 4" id="KW-0963">Cytoplasm</keyword>
<evidence type="ECO:0000256" key="3">
    <source>
        <dbReference type="ARBA" id="ARBA00023315"/>
    </source>
</evidence>